<keyword evidence="7" id="KW-1006">Bacterial flagellum protein export</keyword>
<keyword evidence="7" id="KW-0813">Transport</keyword>
<keyword evidence="3 7" id="KW-1003">Cell membrane</keyword>
<dbReference type="PATRIC" id="fig|1432052.3.peg.6284"/>
<accession>A0A1E3AJH4</accession>
<dbReference type="InterPro" id="IPR006301">
    <property type="entry name" value="FlhA"/>
</dbReference>
<dbReference type="GO" id="GO:0044780">
    <property type="term" value="P:bacterial-type flagellum assembly"/>
    <property type="evidence" value="ECO:0007669"/>
    <property type="project" value="InterPro"/>
</dbReference>
<dbReference type="Pfam" id="PF00771">
    <property type="entry name" value="FHIPEP"/>
    <property type="match status" value="1"/>
</dbReference>
<dbReference type="PRINTS" id="PR00949">
    <property type="entry name" value="TYPE3IMAPROT"/>
</dbReference>
<feature type="transmembrane region" description="Helical" evidence="7">
    <location>
        <begin position="55"/>
        <end position="72"/>
    </location>
</feature>
<comment type="caution">
    <text evidence="8">The sequence shown here is derived from an EMBL/GenBank/DDBJ whole genome shotgun (WGS) entry which is preliminary data.</text>
</comment>
<feature type="transmembrane region" description="Helical" evidence="7">
    <location>
        <begin position="189"/>
        <end position="210"/>
    </location>
</feature>
<dbReference type="AlphaFoldDB" id="A0A1E3AJH4"/>
<evidence type="ECO:0000256" key="3">
    <source>
        <dbReference type="ARBA" id="ARBA00022475"/>
    </source>
</evidence>
<dbReference type="Gene3D" id="3.40.30.60">
    <property type="entry name" value="FHIPEP family, domain 1"/>
    <property type="match status" value="1"/>
</dbReference>
<comment type="similarity">
    <text evidence="2 7">Belongs to the FHIPEP (flagella/HR/invasion proteins export pore) family.</text>
</comment>
<evidence type="ECO:0000256" key="5">
    <source>
        <dbReference type="ARBA" id="ARBA00022989"/>
    </source>
</evidence>
<keyword evidence="8" id="KW-0969">Cilium</keyword>
<evidence type="ECO:0000313" key="9">
    <source>
        <dbReference type="Proteomes" id="UP000095003"/>
    </source>
</evidence>
<comment type="caution">
    <text evidence="7">Lacks conserved residue(s) required for the propagation of feature annotation.</text>
</comment>
<feature type="transmembrane region" description="Helical" evidence="7">
    <location>
        <begin position="6"/>
        <end position="23"/>
    </location>
</feature>
<evidence type="ECO:0000256" key="2">
    <source>
        <dbReference type="ARBA" id="ARBA00008835"/>
    </source>
</evidence>
<comment type="function">
    <text evidence="7">Required for formation of the rod structure of the flagellar apparatus. Together with FliI and FliH, may constitute the export apparatus of flagellin.</text>
</comment>
<dbReference type="GO" id="GO:0005886">
    <property type="term" value="C:plasma membrane"/>
    <property type="evidence" value="ECO:0007669"/>
    <property type="project" value="UniProtKB-SubCell"/>
</dbReference>
<protein>
    <recommendedName>
        <fullName evidence="7">Flagellar biosynthesis protein FlhA</fullName>
    </recommendedName>
</protein>
<feature type="transmembrane region" description="Helical" evidence="7">
    <location>
        <begin position="102"/>
        <end position="121"/>
    </location>
</feature>
<dbReference type="PANTHER" id="PTHR30161">
    <property type="entry name" value="FLAGELLAR EXPORT PROTEIN, MEMBRANE FLHA SUBUNIT-RELATED"/>
    <property type="match status" value="1"/>
</dbReference>
<reference evidence="8 9" key="1">
    <citation type="submission" date="2016-07" db="EMBL/GenBank/DDBJ databases">
        <title>Characterization of isolates of Eisenbergiella tayi derived from blood cultures, using whole genome sequencing.</title>
        <authorList>
            <person name="Burdz T."/>
            <person name="Wiebe D."/>
            <person name="Huynh C."/>
            <person name="Bernard K."/>
        </authorList>
    </citation>
    <scope>NUCLEOTIDE SEQUENCE [LARGE SCALE GENOMIC DNA]</scope>
    <source>
        <strain evidence="8 9">NML 120489</strain>
    </source>
</reference>
<dbReference type="EMBL" id="MCGI01000006">
    <property type="protein sequence ID" value="ODM08356.1"/>
    <property type="molecule type" value="Genomic_DNA"/>
</dbReference>
<dbReference type="PANTHER" id="PTHR30161:SF1">
    <property type="entry name" value="FLAGELLAR BIOSYNTHESIS PROTEIN FLHA-RELATED"/>
    <property type="match status" value="1"/>
</dbReference>
<dbReference type="Gene3D" id="3.40.50.12790">
    <property type="entry name" value="FHIPEP family, domain 4"/>
    <property type="match status" value="1"/>
</dbReference>
<keyword evidence="7" id="KW-1005">Bacterial flagellum biogenesis</keyword>
<dbReference type="InterPro" id="IPR042194">
    <property type="entry name" value="FHIPEP_1"/>
</dbReference>
<comment type="subcellular location">
    <subcellularLocation>
        <location evidence="1 7">Cell membrane</location>
        <topology evidence="1 7">Multi-pass membrane protein</topology>
    </subcellularLocation>
</comment>
<name>A0A1E3AJH4_9FIRM</name>
<dbReference type="RefSeq" id="WP_242880654.1">
    <property type="nucleotide sequence ID" value="NZ_DBFYTC010000050.1"/>
</dbReference>
<keyword evidence="6 7" id="KW-0472">Membrane</keyword>
<dbReference type="PIRSF" id="PIRSF005419">
    <property type="entry name" value="FlhA"/>
    <property type="match status" value="1"/>
</dbReference>
<dbReference type="Proteomes" id="UP000095003">
    <property type="component" value="Unassembled WGS sequence"/>
</dbReference>
<evidence type="ECO:0000256" key="4">
    <source>
        <dbReference type="ARBA" id="ARBA00022692"/>
    </source>
</evidence>
<dbReference type="PROSITE" id="PS00994">
    <property type="entry name" value="FHIPEP"/>
    <property type="match status" value="1"/>
</dbReference>
<keyword evidence="4 7" id="KW-0812">Transmembrane</keyword>
<evidence type="ECO:0000313" key="8">
    <source>
        <dbReference type="EMBL" id="ODM08356.1"/>
    </source>
</evidence>
<dbReference type="InterPro" id="IPR042193">
    <property type="entry name" value="FHIPEP_3"/>
</dbReference>
<gene>
    <name evidence="8" type="primary">flhA_2</name>
    <name evidence="7" type="synonym">flhA</name>
    <name evidence="8" type="ORF">BEH84_05681</name>
</gene>
<keyword evidence="8" id="KW-0966">Cell projection</keyword>
<dbReference type="InterPro" id="IPR042196">
    <property type="entry name" value="FHIPEP_4"/>
</dbReference>
<keyword evidence="8" id="KW-0282">Flagellum</keyword>
<dbReference type="Gene3D" id="1.10.8.540">
    <property type="entry name" value="FHIPEP family, domain 3"/>
    <property type="match status" value="1"/>
</dbReference>
<keyword evidence="5 7" id="KW-1133">Transmembrane helix</keyword>
<evidence type="ECO:0000256" key="1">
    <source>
        <dbReference type="ARBA" id="ARBA00004651"/>
    </source>
</evidence>
<organism evidence="8 9">
    <name type="scientific">Eisenbergiella tayi</name>
    <dbReference type="NCBI Taxonomy" id="1432052"/>
    <lineage>
        <taxon>Bacteria</taxon>
        <taxon>Bacillati</taxon>
        <taxon>Bacillota</taxon>
        <taxon>Clostridia</taxon>
        <taxon>Lachnospirales</taxon>
        <taxon>Lachnospiraceae</taxon>
        <taxon>Eisenbergiella</taxon>
    </lineage>
</organism>
<feature type="transmembrane region" description="Helical" evidence="7">
    <location>
        <begin position="30"/>
        <end position="49"/>
    </location>
</feature>
<proteinExistence type="inferred from homology"/>
<sequence>MKRYNIVVTAGVIGIIFLILIPLPTFLLDFFFILNITLSLVILCMAMYIRETLEFSVFPSMLLITTLFRLGLNISSTRKILFDNGYAGQVVKTFGEFVIRGNAIIGFIIFLIIVLVQFIVITKGSERVAEVAARFTLDAMPGKQMAIDADLNTGLIDEQEARIRRSKVQREADFFGSMDGATKFVKGDAIISIIITLINFIGGILVGTMNKQGSITEIMQIYTTSTIGDGLVSQIPALLISVATGMIVTRSASENSLSEEVTRQFLAQPRVIMMAGAAAACLSLIPGFPVIQILCTSAALLAGGYYLQRKQKNLIEETVPGMVEAEVTSEADFYKNMDNVYGLLNVEQIEMEFGYSLIPLADESNGGNFIDRVVMFRKQMALEMGFVIPSVRIKDSGQLNPNQYSILLKGEEVARGDILMDHFLALSPGPDADDIPGIDTIDPAFHIPAKWISEDRKIQAEMAGYTLIDPASVVITHLSEVIKEHLYELLNRQEVNNLLENLKKTNASIVEDTIPGVISPGSLQKVLANLLREGIPIRDMETIIETVGDYGKQIKDTDMLTEYVRQALKRTISHRFSEAGQMKVISLDEKIENMLMASVKKMETGSYLALDPSSIQSIITASTGEINKIKDLVNVPIVLTSPVVRIYFKKLIDQFYPNVTVLSFSEIDNNIQIQALGKLTLDNDTFENTGKSRFFERRTSRVLY</sequence>
<dbReference type="GO" id="GO:0009306">
    <property type="term" value="P:protein secretion"/>
    <property type="evidence" value="ECO:0007669"/>
    <property type="project" value="InterPro"/>
</dbReference>
<dbReference type="InterPro" id="IPR001712">
    <property type="entry name" value="T3SS_FHIPEP"/>
</dbReference>
<feature type="transmembrane region" description="Helical" evidence="7">
    <location>
        <begin position="272"/>
        <end position="302"/>
    </location>
</feature>
<dbReference type="InterPro" id="IPR025505">
    <property type="entry name" value="FHIPEP_CS"/>
</dbReference>
<evidence type="ECO:0000256" key="7">
    <source>
        <dbReference type="RuleBase" id="RU364093"/>
    </source>
</evidence>
<evidence type="ECO:0000256" key="6">
    <source>
        <dbReference type="ARBA" id="ARBA00023136"/>
    </source>
</evidence>
<keyword evidence="7" id="KW-0653">Protein transport</keyword>
<dbReference type="NCBIfam" id="TIGR01398">
    <property type="entry name" value="FlhA"/>
    <property type="match status" value="1"/>
</dbReference>